<dbReference type="GeneID" id="120275938"/>
<dbReference type="Proteomes" id="UP001515500">
    <property type="component" value="Chromosome 14"/>
</dbReference>
<feature type="region of interest" description="Disordered" evidence="1">
    <location>
        <begin position="151"/>
        <end position="173"/>
    </location>
</feature>
<dbReference type="AlphaFoldDB" id="A0AB40CF81"/>
<feature type="compositionally biased region" description="Polar residues" evidence="1">
    <location>
        <begin position="153"/>
        <end position="173"/>
    </location>
</feature>
<dbReference type="InterPro" id="IPR025322">
    <property type="entry name" value="PADRE_dom"/>
</dbReference>
<accession>A0AB40CF81</accession>
<dbReference type="PANTHER" id="PTHR33148">
    <property type="entry name" value="PLASTID MOVEMENT IMPAIRED PROTEIN-RELATED"/>
    <property type="match status" value="1"/>
</dbReference>
<keyword evidence="2" id="KW-1185">Reference proteome</keyword>
<protein>
    <submittedName>
        <fullName evidence="3">Uncharacterized protein LOC120275938</fullName>
    </submittedName>
</protein>
<dbReference type="PANTHER" id="PTHR33148:SF41">
    <property type="entry name" value="DUF4228 DOMAIN PROTEIN"/>
    <property type="match status" value="1"/>
</dbReference>
<evidence type="ECO:0000256" key="1">
    <source>
        <dbReference type="SAM" id="MobiDB-lite"/>
    </source>
</evidence>
<sequence>MGNCVFTGLEEVDGLMIKVVTFNGGVMELHPPVIAECITNGFPGHAIYHSQDLFSKPLMHNEELSPGEQYFLRPLTIPHGGLPSMVAPYRVSSSSDHHGVWNYGGYEDGASAWRVKLVISPAKLSEILAQDSRTEALIESMRTVAKCGHGLTPATSSAASSDQWSLASSRKGS</sequence>
<dbReference type="RefSeq" id="XP_039138600.1">
    <property type="nucleotide sequence ID" value="XM_039282666.1"/>
</dbReference>
<evidence type="ECO:0000313" key="3">
    <source>
        <dbReference type="RefSeq" id="XP_039138600.1"/>
    </source>
</evidence>
<evidence type="ECO:0000313" key="2">
    <source>
        <dbReference type="Proteomes" id="UP001515500"/>
    </source>
</evidence>
<dbReference type="Pfam" id="PF14009">
    <property type="entry name" value="PADRE"/>
    <property type="match status" value="1"/>
</dbReference>
<proteinExistence type="predicted"/>
<organism evidence="2 3">
    <name type="scientific">Dioscorea cayennensis subsp. rotundata</name>
    <name type="common">White Guinea yam</name>
    <name type="synonym">Dioscorea rotundata</name>
    <dbReference type="NCBI Taxonomy" id="55577"/>
    <lineage>
        <taxon>Eukaryota</taxon>
        <taxon>Viridiplantae</taxon>
        <taxon>Streptophyta</taxon>
        <taxon>Embryophyta</taxon>
        <taxon>Tracheophyta</taxon>
        <taxon>Spermatophyta</taxon>
        <taxon>Magnoliopsida</taxon>
        <taxon>Liliopsida</taxon>
        <taxon>Dioscoreales</taxon>
        <taxon>Dioscoreaceae</taxon>
        <taxon>Dioscorea</taxon>
    </lineage>
</organism>
<gene>
    <name evidence="3" type="primary">LOC120275938</name>
</gene>
<name>A0AB40CF81_DIOCR</name>
<reference evidence="3" key="1">
    <citation type="submission" date="2025-08" db="UniProtKB">
        <authorList>
            <consortium name="RefSeq"/>
        </authorList>
    </citation>
    <scope>IDENTIFICATION</scope>
</reference>